<evidence type="ECO:0000313" key="6">
    <source>
        <dbReference type="Proteomes" id="UP000230843"/>
    </source>
</evidence>
<dbReference type="GO" id="GO:0005524">
    <property type="term" value="F:ATP binding"/>
    <property type="evidence" value="ECO:0007669"/>
    <property type="project" value="UniProtKB-KW"/>
</dbReference>
<evidence type="ECO:0000256" key="3">
    <source>
        <dbReference type="ARBA" id="ARBA00022840"/>
    </source>
</evidence>
<organism evidence="5 6">
    <name type="scientific">Candidatus Magasanikbacteria bacterium CG_4_9_14_3_um_filter_32_9</name>
    <dbReference type="NCBI Taxonomy" id="1974644"/>
    <lineage>
        <taxon>Bacteria</taxon>
        <taxon>Candidatus Magasanikiibacteriota</taxon>
    </lineage>
</organism>
<dbReference type="PANTHER" id="PTHR30258:SF2">
    <property type="entry name" value="COMG OPERON PROTEIN 1"/>
    <property type="match status" value="1"/>
</dbReference>
<dbReference type="InterPro" id="IPR037257">
    <property type="entry name" value="T2SS_E_N_sf"/>
</dbReference>
<name>A0A2M7Z706_9BACT</name>
<gene>
    <name evidence="5" type="ORF">CO137_01590</name>
</gene>
<evidence type="ECO:0000256" key="1">
    <source>
        <dbReference type="ARBA" id="ARBA00006611"/>
    </source>
</evidence>
<evidence type="ECO:0000313" key="5">
    <source>
        <dbReference type="EMBL" id="PJA89933.1"/>
    </source>
</evidence>
<feature type="domain" description="Bacterial type II secretion system protein E" evidence="4">
    <location>
        <begin position="363"/>
        <end position="377"/>
    </location>
</feature>
<evidence type="ECO:0000259" key="4">
    <source>
        <dbReference type="PROSITE" id="PS00662"/>
    </source>
</evidence>
<dbReference type="PANTHER" id="PTHR30258">
    <property type="entry name" value="TYPE II SECRETION SYSTEM PROTEIN GSPE-RELATED"/>
    <property type="match status" value="1"/>
</dbReference>
<reference evidence="6" key="1">
    <citation type="submission" date="2017-09" db="EMBL/GenBank/DDBJ databases">
        <title>Depth-based differentiation of microbial function through sediment-hosted aquifers and enrichment of novel symbionts in the deep terrestrial subsurface.</title>
        <authorList>
            <person name="Probst A.J."/>
            <person name="Ladd B."/>
            <person name="Jarett J.K."/>
            <person name="Geller-Mcgrath D.E."/>
            <person name="Sieber C.M.K."/>
            <person name="Emerson J.B."/>
            <person name="Anantharaman K."/>
            <person name="Thomas B.C."/>
            <person name="Malmstrom R."/>
            <person name="Stieglmeier M."/>
            <person name="Klingl A."/>
            <person name="Woyke T."/>
            <person name="Ryan C.M."/>
            <person name="Banfield J.F."/>
        </authorList>
    </citation>
    <scope>NUCLEOTIDE SEQUENCE [LARGE SCALE GENOMIC DNA]</scope>
</reference>
<dbReference type="Gene3D" id="3.40.50.300">
    <property type="entry name" value="P-loop containing nucleotide triphosphate hydrolases"/>
    <property type="match status" value="1"/>
</dbReference>
<sequence length="538" mass="60723">MSTNFDNKKIAEILLAGDYITKKELFQAKGIIKHQRAKLEDYLLSRNLLSRELLGQAIAEYFKTPYIDLNTAVPVKETVLQLSEQVAHKFNTVLYKKDKDTVFLATDNPKKHGLKSAVKADLKVKNIKIAYSLSEDIAVILLYYNKRLITRFSKIIKQGVTVAPDILNEVFHDAVLFGASDVHFEPEEKDVVVRFRIDGILKEAGNIPRQFYNNVLNRIKILARLRIDEHETIQDGGIRIEIEKESVNMRISIVPTIRGEKIAARILSHYVKGFTFEDLGISQENQDIIEKNAKKPFGMILVTGPTGSGKTTTLYSILKYVNTPEINITTIEDPVEYRIPGINQIQVNEGRNITFSQGLRSIVRQDPDVVLVGEIRDKETVDIALNAALTGHLLLSTFHANNAASSLPRLTFMGAETFLLSSTVELVISQRLVRRICEQCKVSYIANREHLKKELPYEHKKFFPEKSVRLYKGKGIGRDGKTCTTCSGIGYSGRVGIYEFLEVDRGLKNLILTKPSAQDIWKMAREKGTKSLLEDGLD</sequence>
<dbReference type="Proteomes" id="UP000230843">
    <property type="component" value="Unassembled WGS sequence"/>
</dbReference>
<accession>A0A2M7Z706</accession>
<dbReference type="EMBL" id="PFVJ01000036">
    <property type="protein sequence ID" value="PJA89933.1"/>
    <property type="molecule type" value="Genomic_DNA"/>
</dbReference>
<dbReference type="CDD" id="cd01129">
    <property type="entry name" value="PulE-GspE-like"/>
    <property type="match status" value="1"/>
</dbReference>
<dbReference type="AlphaFoldDB" id="A0A2M7Z706"/>
<proteinExistence type="inferred from homology"/>
<dbReference type="Gene3D" id="3.30.450.90">
    <property type="match status" value="1"/>
</dbReference>
<dbReference type="SUPFAM" id="SSF52540">
    <property type="entry name" value="P-loop containing nucleoside triphosphate hydrolases"/>
    <property type="match status" value="1"/>
</dbReference>
<dbReference type="PROSITE" id="PS00662">
    <property type="entry name" value="T2SP_E"/>
    <property type="match status" value="1"/>
</dbReference>
<keyword evidence="3" id="KW-0067">ATP-binding</keyword>
<dbReference type="InterPro" id="IPR001482">
    <property type="entry name" value="T2SS/T4SS_dom"/>
</dbReference>
<keyword evidence="2" id="KW-0547">Nucleotide-binding</keyword>
<protein>
    <recommendedName>
        <fullName evidence="4">Bacterial type II secretion system protein E domain-containing protein</fullName>
    </recommendedName>
</protein>
<dbReference type="SUPFAM" id="SSF160246">
    <property type="entry name" value="EspE N-terminal domain-like"/>
    <property type="match status" value="1"/>
</dbReference>
<evidence type="ECO:0000256" key="2">
    <source>
        <dbReference type="ARBA" id="ARBA00022741"/>
    </source>
</evidence>
<dbReference type="Pfam" id="PF00437">
    <property type="entry name" value="T2SSE"/>
    <property type="match status" value="1"/>
</dbReference>
<comment type="caution">
    <text evidence="5">The sequence shown here is derived from an EMBL/GenBank/DDBJ whole genome shotgun (WGS) entry which is preliminary data.</text>
</comment>
<dbReference type="InterPro" id="IPR027417">
    <property type="entry name" value="P-loop_NTPase"/>
</dbReference>
<comment type="similarity">
    <text evidence="1">Belongs to the GSP E family.</text>
</comment>
<dbReference type="GO" id="GO:0016887">
    <property type="term" value="F:ATP hydrolysis activity"/>
    <property type="evidence" value="ECO:0007669"/>
    <property type="project" value="TreeGrafter"/>
</dbReference>
<dbReference type="GO" id="GO:0005886">
    <property type="term" value="C:plasma membrane"/>
    <property type="evidence" value="ECO:0007669"/>
    <property type="project" value="TreeGrafter"/>
</dbReference>